<dbReference type="EMBL" id="UOEQ01000493">
    <property type="protein sequence ID" value="VAW23902.1"/>
    <property type="molecule type" value="Genomic_DNA"/>
</dbReference>
<reference evidence="1" key="1">
    <citation type="submission" date="2018-06" db="EMBL/GenBank/DDBJ databases">
        <authorList>
            <person name="Zhirakovskaya E."/>
        </authorList>
    </citation>
    <scope>NUCLEOTIDE SEQUENCE</scope>
</reference>
<name>A0A3B0UBL1_9ZZZZ</name>
<evidence type="ECO:0000313" key="1">
    <source>
        <dbReference type="EMBL" id="VAW23902.1"/>
    </source>
</evidence>
<organism evidence="1">
    <name type="scientific">hydrothermal vent metagenome</name>
    <dbReference type="NCBI Taxonomy" id="652676"/>
    <lineage>
        <taxon>unclassified sequences</taxon>
        <taxon>metagenomes</taxon>
        <taxon>ecological metagenomes</taxon>
    </lineage>
</organism>
<sequence>MRRAPHKAQIPAAKIAKATASVIGSDGIWEI</sequence>
<dbReference type="AlphaFoldDB" id="A0A3B0UBL1"/>
<proteinExistence type="predicted"/>
<protein>
    <submittedName>
        <fullName evidence="1">Uncharacterized protein</fullName>
    </submittedName>
</protein>
<gene>
    <name evidence="1" type="ORF">MNBD_ALPHA11-1585</name>
</gene>
<feature type="non-terminal residue" evidence="1">
    <location>
        <position position="31"/>
    </location>
</feature>
<accession>A0A3B0UBL1</accession>